<dbReference type="NCBIfam" id="NF005485">
    <property type="entry name" value="PRK07092.1"/>
    <property type="match status" value="1"/>
</dbReference>
<name>B6XG48_9GAMM</name>
<comment type="caution">
    <text evidence="8">The sequence shown here is derived from an EMBL/GenBank/DDBJ whole genome shotgun (WGS) entry which is preliminary data.</text>
</comment>
<evidence type="ECO:0000259" key="6">
    <source>
        <dbReference type="Pfam" id="PF02775"/>
    </source>
</evidence>
<dbReference type="SUPFAM" id="SSF52518">
    <property type="entry name" value="Thiamin diphosphate-binding fold (THDP-binding)"/>
    <property type="match status" value="2"/>
</dbReference>
<dbReference type="InterPro" id="IPR012000">
    <property type="entry name" value="Thiamin_PyroP_enz_cen_dom"/>
</dbReference>
<organism evidence="8 9">
    <name type="scientific">Providencia alcalifaciens DSM 30120</name>
    <dbReference type="NCBI Taxonomy" id="520999"/>
    <lineage>
        <taxon>Bacteria</taxon>
        <taxon>Pseudomonadati</taxon>
        <taxon>Pseudomonadota</taxon>
        <taxon>Gammaproteobacteria</taxon>
        <taxon>Enterobacterales</taxon>
        <taxon>Morganellaceae</taxon>
        <taxon>Providencia</taxon>
    </lineage>
</organism>
<evidence type="ECO:0000256" key="2">
    <source>
        <dbReference type="ARBA" id="ARBA00023052"/>
    </source>
</evidence>
<feature type="domain" description="Thiamine pyrophosphate enzyme N-terminal TPP-binding" evidence="7">
    <location>
        <begin position="26"/>
        <end position="126"/>
    </location>
</feature>
<feature type="domain" description="Thiamine pyrophosphate enzyme TPP-binding" evidence="6">
    <location>
        <begin position="414"/>
        <end position="555"/>
    </location>
</feature>
<evidence type="ECO:0000256" key="4">
    <source>
        <dbReference type="SAM" id="MobiDB-lite"/>
    </source>
</evidence>
<dbReference type="Gene3D" id="3.40.50.1220">
    <property type="entry name" value="TPP-binding domain"/>
    <property type="match status" value="1"/>
</dbReference>
<evidence type="ECO:0000256" key="1">
    <source>
        <dbReference type="ARBA" id="ARBA00007812"/>
    </source>
</evidence>
<evidence type="ECO:0000259" key="5">
    <source>
        <dbReference type="Pfam" id="PF00205"/>
    </source>
</evidence>
<feature type="region of interest" description="Disordered" evidence="4">
    <location>
        <begin position="352"/>
        <end position="376"/>
    </location>
</feature>
<dbReference type="GO" id="GO:0000287">
    <property type="term" value="F:magnesium ion binding"/>
    <property type="evidence" value="ECO:0007669"/>
    <property type="project" value="InterPro"/>
</dbReference>
<protein>
    <submittedName>
        <fullName evidence="8">Thiamine pyrophosphate enzyme, N-terminal TPP binding domain protein</fullName>
    </submittedName>
</protein>
<dbReference type="Proteomes" id="UP000003729">
    <property type="component" value="Unassembled WGS sequence"/>
</dbReference>
<dbReference type="CDD" id="cd07035">
    <property type="entry name" value="TPP_PYR_POX_like"/>
    <property type="match status" value="1"/>
</dbReference>
<keyword evidence="2 3" id="KW-0786">Thiamine pyrophosphate</keyword>
<evidence type="ECO:0000256" key="3">
    <source>
        <dbReference type="RuleBase" id="RU362132"/>
    </source>
</evidence>
<dbReference type="EMBL" id="ABXW01000049">
    <property type="protein sequence ID" value="EEB45608.1"/>
    <property type="molecule type" value="Genomic_DNA"/>
</dbReference>
<dbReference type="InterPro" id="IPR029035">
    <property type="entry name" value="DHS-like_NAD/FAD-binding_dom"/>
</dbReference>
<evidence type="ECO:0000313" key="8">
    <source>
        <dbReference type="EMBL" id="EEB45608.1"/>
    </source>
</evidence>
<dbReference type="GO" id="GO:0030976">
    <property type="term" value="F:thiamine pyrophosphate binding"/>
    <property type="evidence" value="ECO:0007669"/>
    <property type="project" value="InterPro"/>
</dbReference>
<evidence type="ECO:0000313" key="9">
    <source>
        <dbReference type="Proteomes" id="UP000003729"/>
    </source>
</evidence>
<dbReference type="PANTHER" id="PTHR18968:SF86">
    <property type="entry name" value="ACETOLACTATE SYNTHASE LARGE SUBUNIT ILVX-RELATED"/>
    <property type="match status" value="1"/>
</dbReference>
<dbReference type="CDD" id="cd02002">
    <property type="entry name" value="TPP_BFDC"/>
    <property type="match status" value="1"/>
</dbReference>
<dbReference type="InterPro" id="IPR011766">
    <property type="entry name" value="TPP_enzyme_TPP-bd"/>
</dbReference>
<proteinExistence type="inferred from homology"/>
<evidence type="ECO:0000259" key="7">
    <source>
        <dbReference type="Pfam" id="PF02776"/>
    </source>
</evidence>
<dbReference type="Pfam" id="PF02776">
    <property type="entry name" value="TPP_enzyme_N"/>
    <property type="match status" value="1"/>
</dbReference>
<reference evidence="8 9" key="2">
    <citation type="submission" date="2008-10" db="EMBL/GenBank/DDBJ databases">
        <authorList>
            <person name="Fulton L."/>
            <person name="Clifton S."/>
            <person name="Fulton B."/>
            <person name="Xu J."/>
            <person name="Minx P."/>
            <person name="Pepin K.H."/>
            <person name="Johnson M."/>
            <person name="Bhonagiri V."/>
            <person name="Nash W.E."/>
            <person name="Mardis E.R."/>
            <person name="Wilson R.K."/>
        </authorList>
    </citation>
    <scope>NUCLEOTIDE SEQUENCE [LARGE SCALE GENOMIC DNA]</scope>
    <source>
        <strain evidence="8 9">DSM 30120</strain>
    </source>
</reference>
<sequence>MFFIEGFVMIGTDPDILIRVFKMKKTIRQVTFDLLRQLDITTIFGNPGSTEETFLKDFPSDFRYIQTLHEASAVAAADGYAQGMRKVAMVNLHTSAGLSNGMSNILTAYMNRTPLIITAGNQTREMLLMEPWLTNIEPETLPKPWVKWSYQPARAEDVPAAFMRAYAMALQPPAGPVFLSIPLDDWDKPAIAQEAVVREVSQRIGYDPARLQAFADALSSAKNPVLIYGSAIARGEGWDAGIALAEKLNIPVWAAPASERPPFPETHPLYAGGLPFAMGPLSDKLKGHDLALIIGAPVFRYYPYVAGSYLPDGMRLLHITDDPIEVGRAPVGDSLLSDSVLAIEGLTQRVKARPAPKNSVEKQSHGMAPHPAAPEVKGDSTVLSAAQLFKALREVSPKETILVEESPSNLGELHREWPIESPDSFYTFASGSLGWNLPASVGIALAEKDSGRHRPVMSIIGDGSMQYSIQGLWSAAQHNLPIVFVIPRNSEYAILKSFAVLEETPGVPGLDIPNLDIVALGKGYGCTALKATTIDEVKAACRDAFNRQGPTVIEVPILPQIPPLI</sequence>
<dbReference type="SUPFAM" id="SSF52467">
    <property type="entry name" value="DHS-like NAD/FAD-binding domain"/>
    <property type="match status" value="1"/>
</dbReference>
<dbReference type="GO" id="GO:0050660">
    <property type="term" value="F:flavin adenine dinucleotide binding"/>
    <property type="evidence" value="ECO:0007669"/>
    <property type="project" value="TreeGrafter"/>
</dbReference>
<dbReference type="Gene3D" id="3.40.50.970">
    <property type="match status" value="2"/>
</dbReference>
<gene>
    <name evidence="8" type="ORF">PROVALCAL_02423</name>
</gene>
<dbReference type="InterPro" id="IPR045229">
    <property type="entry name" value="TPP_enz"/>
</dbReference>
<dbReference type="Pfam" id="PF02775">
    <property type="entry name" value="TPP_enzyme_C"/>
    <property type="match status" value="1"/>
</dbReference>
<feature type="domain" description="Thiamine pyrophosphate enzyme central" evidence="5">
    <location>
        <begin position="212"/>
        <end position="334"/>
    </location>
</feature>
<dbReference type="AlphaFoldDB" id="B6XG48"/>
<comment type="similarity">
    <text evidence="1 3">Belongs to the TPP enzyme family.</text>
</comment>
<dbReference type="GO" id="GO:0003984">
    <property type="term" value="F:acetolactate synthase activity"/>
    <property type="evidence" value="ECO:0007669"/>
    <property type="project" value="TreeGrafter"/>
</dbReference>
<dbReference type="Pfam" id="PF00205">
    <property type="entry name" value="TPP_enzyme_M"/>
    <property type="match status" value="1"/>
</dbReference>
<dbReference type="GO" id="GO:0019752">
    <property type="term" value="P:carboxylic acid metabolic process"/>
    <property type="evidence" value="ECO:0007669"/>
    <property type="project" value="UniProtKB-ARBA"/>
</dbReference>
<dbReference type="InterPro" id="IPR029061">
    <property type="entry name" value="THDP-binding"/>
</dbReference>
<reference evidence="8 9" key="1">
    <citation type="submission" date="2008-10" db="EMBL/GenBank/DDBJ databases">
        <title>Draft genome sequence of Providencia alcalifaciens (DSM 30120).</title>
        <authorList>
            <person name="Sudarsanam P."/>
            <person name="Ley R."/>
            <person name="Guruge J."/>
            <person name="Turnbaugh P.J."/>
            <person name="Mahowald M."/>
            <person name="Liep D."/>
            <person name="Gordon J."/>
        </authorList>
    </citation>
    <scope>NUCLEOTIDE SEQUENCE [LARGE SCALE GENOMIC DNA]</scope>
    <source>
        <strain evidence="8 9">DSM 30120</strain>
    </source>
</reference>
<dbReference type="InterPro" id="IPR012001">
    <property type="entry name" value="Thiamin_PyroP_enz_TPP-bd_dom"/>
</dbReference>
<dbReference type="eggNOG" id="COG0028">
    <property type="taxonomic scope" value="Bacteria"/>
</dbReference>
<accession>B6XG48</accession>
<dbReference type="PANTHER" id="PTHR18968">
    <property type="entry name" value="THIAMINE PYROPHOSPHATE ENZYMES"/>
    <property type="match status" value="1"/>
</dbReference>